<keyword evidence="2" id="KW-0238">DNA-binding</keyword>
<dbReference type="Proteomes" id="UP000198582">
    <property type="component" value="Unassembled WGS sequence"/>
</dbReference>
<evidence type="ECO:0000313" key="3">
    <source>
        <dbReference type="Proteomes" id="UP000198582"/>
    </source>
</evidence>
<dbReference type="InterPro" id="IPR039422">
    <property type="entry name" value="MarR/SlyA-like"/>
</dbReference>
<evidence type="ECO:0000313" key="2">
    <source>
        <dbReference type="EMBL" id="SEP44132.1"/>
    </source>
</evidence>
<dbReference type="SMART" id="SM00347">
    <property type="entry name" value="HTH_MARR"/>
    <property type="match status" value="1"/>
</dbReference>
<organism evidence="2 3">
    <name type="scientific">Amycolatopsis saalfeldensis</name>
    <dbReference type="NCBI Taxonomy" id="394193"/>
    <lineage>
        <taxon>Bacteria</taxon>
        <taxon>Bacillati</taxon>
        <taxon>Actinomycetota</taxon>
        <taxon>Actinomycetes</taxon>
        <taxon>Pseudonocardiales</taxon>
        <taxon>Pseudonocardiaceae</taxon>
        <taxon>Amycolatopsis</taxon>
    </lineage>
</organism>
<dbReference type="InterPro" id="IPR036388">
    <property type="entry name" value="WH-like_DNA-bd_sf"/>
</dbReference>
<dbReference type="AlphaFoldDB" id="A0A1H8XWJ9"/>
<dbReference type="InterPro" id="IPR036390">
    <property type="entry name" value="WH_DNA-bd_sf"/>
</dbReference>
<feature type="domain" description="HTH marR-type" evidence="1">
    <location>
        <begin position="1"/>
        <end position="144"/>
    </location>
</feature>
<dbReference type="GO" id="GO:0006950">
    <property type="term" value="P:response to stress"/>
    <property type="evidence" value="ECO:0007669"/>
    <property type="project" value="TreeGrafter"/>
</dbReference>
<keyword evidence="3" id="KW-1185">Reference proteome</keyword>
<dbReference type="EMBL" id="FOEF01000009">
    <property type="protein sequence ID" value="SEP44132.1"/>
    <property type="molecule type" value="Genomic_DNA"/>
</dbReference>
<dbReference type="GO" id="GO:0003700">
    <property type="term" value="F:DNA-binding transcription factor activity"/>
    <property type="evidence" value="ECO:0007669"/>
    <property type="project" value="InterPro"/>
</dbReference>
<dbReference type="Gene3D" id="1.10.10.10">
    <property type="entry name" value="Winged helix-like DNA-binding domain superfamily/Winged helix DNA-binding domain"/>
    <property type="match status" value="1"/>
</dbReference>
<dbReference type="SUPFAM" id="SSF46785">
    <property type="entry name" value="Winged helix' DNA-binding domain"/>
    <property type="match status" value="1"/>
</dbReference>
<evidence type="ECO:0000259" key="1">
    <source>
        <dbReference type="PROSITE" id="PS50995"/>
    </source>
</evidence>
<name>A0A1H8XWJ9_9PSEU</name>
<sequence>MIGPMAQSSGAELALLLLGGFHTMVDEVHVELAKRGHEGVRPAHEFALRAVDAGADTASELGRRMSVTKQAAAQTIAALEEFGYVDREPDPADARRKRVRVTPRGRELMTVGSALFDDVRSRWAARIGPEQLETLEAHLAQLAERRSFSAEDLRD</sequence>
<proteinExistence type="predicted"/>
<reference evidence="2 3" key="1">
    <citation type="submission" date="2016-10" db="EMBL/GenBank/DDBJ databases">
        <authorList>
            <person name="de Groot N.N."/>
        </authorList>
    </citation>
    <scope>NUCLEOTIDE SEQUENCE [LARGE SCALE GENOMIC DNA]</scope>
    <source>
        <strain evidence="2 3">DSM 44993</strain>
    </source>
</reference>
<dbReference type="PANTHER" id="PTHR33164">
    <property type="entry name" value="TRANSCRIPTIONAL REGULATOR, MARR FAMILY"/>
    <property type="match status" value="1"/>
</dbReference>
<dbReference type="OrthoDB" id="122135at2"/>
<protein>
    <submittedName>
        <fullName evidence="2">DNA-binding transcriptional regulator, MarR family</fullName>
    </submittedName>
</protein>
<dbReference type="PROSITE" id="PS50995">
    <property type="entry name" value="HTH_MARR_2"/>
    <property type="match status" value="1"/>
</dbReference>
<gene>
    <name evidence="2" type="ORF">SAMN04489732_109177</name>
</gene>
<dbReference type="Pfam" id="PF12802">
    <property type="entry name" value="MarR_2"/>
    <property type="match status" value="1"/>
</dbReference>
<dbReference type="GO" id="GO:0003677">
    <property type="term" value="F:DNA binding"/>
    <property type="evidence" value="ECO:0007669"/>
    <property type="project" value="UniProtKB-KW"/>
</dbReference>
<dbReference type="PRINTS" id="PR00598">
    <property type="entry name" value="HTHMARR"/>
</dbReference>
<accession>A0A1H8XWJ9</accession>
<dbReference type="InterPro" id="IPR000835">
    <property type="entry name" value="HTH_MarR-typ"/>
</dbReference>
<dbReference type="PANTHER" id="PTHR33164:SF99">
    <property type="entry name" value="MARR FAMILY REGULATORY PROTEIN"/>
    <property type="match status" value="1"/>
</dbReference>